<gene>
    <name evidence="2" type="ORF">AK812_SmicGene265</name>
</gene>
<evidence type="ECO:0000313" key="2">
    <source>
        <dbReference type="EMBL" id="OLQ15521.1"/>
    </source>
</evidence>
<accession>A0A1Q9F773</accession>
<sequence>MQPSTCYTLHDAYDQQAASTPDAIAVVGWGRCRFQLTYGEVSAKSKALASTLSKIRHREDPWRHQVAYETGEWWCCLGELDGLLDFPCFRVGKPTGDPDFLPTLLAASALLCASTGGVPSLNLACIKGFFSCQQEEPRGDLLNGDGTWAVDCPVLGDVDVCLKKTATELWNPKQPPVAARHNSNSLMVLAHTSVYWAASALGPTTLASVKPWEVLTEMTEVAKLQQCIAEEQITVLGVVPEHLDRWAAQGDLPNIDLVFTWGERLPPQIAQRWRGHGAALRELLVSSEYWPWVAALLEHDGCNPELSDCLDAVMAGYHQNARVTTPTDVFLVHEDQSRSQRSVVAQKLLQRGVTSGRAIWCAGNEEVSRLAGLCWLQGIVFKGRADMMAKSGGKWVDMTAVEDNANEQFHAFLSLSGEQMLRRICMYGLRRPDRVLDAVRQKLPPKVQAEGKEQQNASSLQNSCPKQHVSSSVRLRQPRGPLRTASRLQCDLDWVDFEEALDFTVAIIRRSIAIGKVPKLILTEGVQVLWTMVAVGTSCVCGCPTGSPPCASWPACQRPRAMAHEIREQSRSVPRIAATVLWLLALPRWNKDDDRQQGLPMGVWIFRSTQFFLAGWIVDELPLWKFGFFVWTGAILAGRRGRLGAWPVLFWSIGIGHQLEMDIRSWVYLATWRVDLSHGNASDHAKKMLGLCQEQLMRFWPAPPASEEKAEEKPEEAAQEPAKCTGCGQVGRWALTLPRRKILCESCTQSLSATAEANVAAFVEGASPGLAEPLAKRPRLDPGAGGEVSYLQRLNALPGKQGLRAKGQSSVSGDLVDGVQRWPLRLHLYD</sequence>
<evidence type="ECO:0000256" key="1">
    <source>
        <dbReference type="SAM" id="MobiDB-lite"/>
    </source>
</evidence>
<dbReference type="InterPro" id="IPR042099">
    <property type="entry name" value="ANL_N_sf"/>
</dbReference>
<keyword evidence="3" id="KW-1185">Reference proteome</keyword>
<protein>
    <submittedName>
        <fullName evidence="2">Uncharacterized protein</fullName>
    </submittedName>
</protein>
<dbReference type="Gene3D" id="3.40.50.12780">
    <property type="entry name" value="N-terminal domain of ligase-like"/>
    <property type="match status" value="1"/>
</dbReference>
<dbReference type="EMBL" id="LSRX01000002">
    <property type="protein sequence ID" value="OLQ15521.1"/>
    <property type="molecule type" value="Genomic_DNA"/>
</dbReference>
<proteinExistence type="predicted"/>
<reference evidence="2 3" key="1">
    <citation type="submission" date="2016-02" db="EMBL/GenBank/DDBJ databases">
        <title>Genome analysis of coral dinoflagellate symbionts highlights evolutionary adaptations to a symbiotic lifestyle.</title>
        <authorList>
            <person name="Aranda M."/>
            <person name="Li Y."/>
            <person name="Liew Y.J."/>
            <person name="Baumgarten S."/>
            <person name="Simakov O."/>
            <person name="Wilson M."/>
            <person name="Piel J."/>
            <person name="Ashoor H."/>
            <person name="Bougouffa S."/>
            <person name="Bajic V.B."/>
            <person name="Ryu T."/>
            <person name="Ravasi T."/>
            <person name="Bayer T."/>
            <person name="Micklem G."/>
            <person name="Kim H."/>
            <person name="Bhak J."/>
            <person name="Lajeunesse T.C."/>
            <person name="Voolstra C.R."/>
        </authorList>
    </citation>
    <scope>NUCLEOTIDE SEQUENCE [LARGE SCALE GENOMIC DNA]</scope>
    <source>
        <strain evidence="2 3">CCMP2467</strain>
    </source>
</reference>
<feature type="compositionally biased region" description="Polar residues" evidence="1">
    <location>
        <begin position="454"/>
        <end position="474"/>
    </location>
</feature>
<organism evidence="2 3">
    <name type="scientific">Symbiodinium microadriaticum</name>
    <name type="common">Dinoflagellate</name>
    <name type="synonym">Zooxanthella microadriatica</name>
    <dbReference type="NCBI Taxonomy" id="2951"/>
    <lineage>
        <taxon>Eukaryota</taxon>
        <taxon>Sar</taxon>
        <taxon>Alveolata</taxon>
        <taxon>Dinophyceae</taxon>
        <taxon>Suessiales</taxon>
        <taxon>Symbiodiniaceae</taxon>
        <taxon>Symbiodinium</taxon>
    </lineage>
</organism>
<dbReference type="Proteomes" id="UP000186817">
    <property type="component" value="Unassembled WGS sequence"/>
</dbReference>
<name>A0A1Q9F773_SYMMI</name>
<evidence type="ECO:0000313" key="3">
    <source>
        <dbReference type="Proteomes" id="UP000186817"/>
    </source>
</evidence>
<dbReference type="AlphaFoldDB" id="A0A1Q9F773"/>
<comment type="caution">
    <text evidence="2">The sequence shown here is derived from an EMBL/GenBank/DDBJ whole genome shotgun (WGS) entry which is preliminary data.</text>
</comment>
<dbReference type="SUPFAM" id="SSF56801">
    <property type="entry name" value="Acetyl-CoA synthetase-like"/>
    <property type="match status" value="2"/>
</dbReference>
<dbReference type="OrthoDB" id="443517at2759"/>
<feature type="region of interest" description="Disordered" evidence="1">
    <location>
        <begin position="447"/>
        <end position="478"/>
    </location>
</feature>